<keyword evidence="7 10" id="KW-0224">Dipeptidase</keyword>
<dbReference type="PANTHER" id="PTHR43808:SF31">
    <property type="entry name" value="N-ACETYL-L-CITRULLINE DEACETYLASE"/>
    <property type="match status" value="1"/>
</dbReference>
<keyword evidence="4" id="KW-0479">Metal-binding</keyword>
<dbReference type="InterPro" id="IPR036264">
    <property type="entry name" value="Bact_exopeptidase_dim_dom"/>
</dbReference>
<name>A0ABS5CYG0_9MOLU</name>
<accession>A0ABS5CYG0</accession>
<comment type="similarity">
    <text evidence="2">Belongs to the peptidase M20A family.</text>
</comment>
<dbReference type="Pfam" id="PF01546">
    <property type="entry name" value="Peptidase_M20"/>
    <property type="match status" value="1"/>
</dbReference>
<evidence type="ECO:0000256" key="2">
    <source>
        <dbReference type="ARBA" id="ARBA00006247"/>
    </source>
</evidence>
<dbReference type="NCBIfam" id="TIGR01887">
    <property type="entry name" value="dipeptidaselike"/>
    <property type="match status" value="1"/>
</dbReference>
<evidence type="ECO:0000259" key="9">
    <source>
        <dbReference type="Pfam" id="PF07687"/>
    </source>
</evidence>
<dbReference type="InterPro" id="IPR010964">
    <property type="entry name" value="M20A_pepV-rel"/>
</dbReference>
<dbReference type="SUPFAM" id="SSF53187">
    <property type="entry name" value="Zn-dependent exopeptidases"/>
    <property type="match status" value="1"/>
</dbReference>
<comment type="caution">
    <text evidence="10">The sequence shown here is derived from an EMBL/GenBank/DDBJ whole genome shotgun (WGS) entry which is preliminary data.</text>
</comment>
<organism evidence="10 11">
    <name type="scientific">Candidatus Phytoplasma meliae</name>
    <dbReference type="NCBI Taxonomy" id="1848402"/>
    <lineage>
        <taxon>Bacteria</taxon>
        <taxon>Bacillati</taxon>
        <taxon>Mycoplasmatota</taxon>
        <taxon>Mollicutes</taxon>
        <taxon>Acholeplasmatales</taxon>
        <taxon>Acholeplasmataceae</taxon>
        <taxon>Candidatus Phytoplasma</taxon>
        <taxon>16SrXIII (Mexican periwinkle virescence group)</taxon>
    </lineage>
</organism>
<keyword evidence="6" id="KW-0862">Zinc</keyword>
<dbReference type="Gene3D" id="3.40.630.10">
    <property type="entry name" value="Zn peptidases"/>
    <property type="match status" value="1"/>
</dbReference>
<keyword evidence="8" id="KW-0482">Metalloprotease</keyword>
<sequence length="459" mass="51981">MNFTKEVFKRKEVLIKSLQILLQINSEITSFDPHRKGAPFGEGNYQALQYMLDLGKQKGFEVANVDGYAGHIEYGKQKEWIGAIGHLDVVPAGTNWTYPPYSGQIVNNKIYGRGAEDDKGPTIAAFWALTILKECNLPLQKRIKLILGLDEETEWRCMHHYFQKFPQLPVCGFVPDSAFPVVYAEKGICVFSFKRILQDPKIISIKSGIASNVVPEFARAILTFDQKYELLFHNFLAQHPMKATLTHTCNNQIQIDVLGATAHGSTPEQGTNALYQLMKILKALEINNDLTTFFNQYLVDDTEAKQMGFYYCDAETGKMVCFSGVLNYEHDQVHFLLNLRYPRGIEYETIEKKLKQLAAQNHFTCTSDFHQPLLYINPQSGFIKNLMQVYQKYTHDLVSKPLCVGGGTFARCAPNLVAFGPHFIGAPSLAHQKDECMSIDHLMKLTAMYAEAFYLLANN</sequence>
<comment type="cofactor">
    <cofactor evidence="1">
        <name>Zn(2+)</name>
        <dbReference type="ChEBI" id="CHEBI:29105"/>
    </cofactor>
</comment>
<keyword evidence="3" id="KW-0645">Protease</keyword>
<evidence type="ECO:0000256" key="1">
    <source>
        <dbReference type="ARBA" id="ARBA00001947"/>
    </source>
</evidence>
<dbReference type="Pfam" id="PF07687">
    <property type="entry name" value="M20_dimer"/>
    <property type="match status" value="1"/>
</dbReference>
<dbReference type="InterPro" id="IPR050072">
    <property type="entry name" value="Peptidase_M20A"/>
</dbReference>
<feature type="domain" description="Peptidase M20 dimerisation" evidence="9">
    <location>
        <begin position="254"/>
        <end position="360"/>
    </location>
</feature>
<reference evidence="10" key="1">
    <citation type="submission" date="2021-04" db="EMBL/GenBank/DDBJ databases">
        <title>Genomic features of Candidatus Phytoplasma meliae isolate ChTYXIII (1SrXIII-G).</title>
        <authorList>
            <person name="Fernandez F.D."/>
            <person name="Conci L.R."/>
        </authorList>
    </citation>
    <scope>NUCLEOTIDE SEQUENCE [LARGE SCALE GENOMIC DNA]</scope>
    <source>
        <strain evidence="10">ChTYXIII-Mo</strain>
    </source>
</reference>
<dbReference type="PANTHER" id="PTHR43808">
    <property type="entry name" value="ACETYLORNITHINE DEACETYLASE"/>
    <property type="match status" value="1"/>
</dbReference>
<dbReference type="SUPFAM" id="SSF55031">
    <property type="entry name" value="Bacterial exopeptidase dimerisation domain"/>
    <property type="match status" value="1"/>
</dbReference>
<dbReference type="NCBIfam" id="NF005591">
    <property type="entry name" value="PRK07318.1"/>
    <property type="match status" value="1"/>
</dbReference>
<dbReference type="Proteomes" id="UP001195571">
    <property type="component" value="Unassembled WGS sequence"/>
</dbReference>
<evidence type="ECO:0000256" key="7">
    <source>
        <dbReference type="ARBA" id="ARBA00022997"/>
    </source>
</evidence>
<evidence type="ECO:0000256" key="4">
    <source>
        <dbReference type="ARBA" id="ARBA00022723"/>
    </source>
</evidence>
<dbReference type="Gene3D" id="3.30.70.360">
    <property type="match status" value="2"/>
</dbReference>
<dbReference type="InterPro" id="IPR002933">
    <property type="entry name" value="Peptidase_M20"/>
</dbReference>
<dbReference type="EC" id="3.4.13.-" evidence="10"/>
<evidence type="ECO:0000313" key="10">
    <source>
        <dbReference type="EMBL" id="MBP5836010.1"/>
    </source>
</evidence>
<evidence type="ECO:0000313" key="11">
    <source>
        <dbReference type="Proteomes" id="UP001195571"/>
    </source>
</evidence>
<evidence type="ECO:0000256" key="5">
    <source>
        <dbReference type="ARBA" id="ARBA00022801"/>
    </source>
</evidence>
<dbReference type="EMBL" id="JACAOD020000008">
    <property type="protein sequence ID" value="MBP5836010.1"/>
    <property type="molecule type" value="Genomic_DNA"/>
</dbReference>
<keyword evidence="11" id="KW-1185">Reference proteome</keyword>
<evidence type="ECO:0000256" key="3">
    <source>
        <dbReference type="ARBA" id="ARBA00022670"/>
    </source>
</evidence>
<dbReference type="RefSeq" id="WP_203552273.1">
    <property type="nucleotide sequence ID" value="NZ_JACAOD020000008.1"/>
</dbReference>
<protein>
    <submittedName>
        <fullName evidence="10">Dipeptidase PepV</fullName>
        <ecNumber evidence="10">3.4.13.-</ecNumber>
    </submittedName>
</protein>
<evidence type="ECO:0000256" key="8">
    <source>
        <dbReference type="ARBA" id="ARBA00023049"/>
    </source>
</evidence>
<dbReference type="GO" id="GO:0016805">
    <property type="term" value="F:dipeptidase activity"/>
    <property type="evidence" value="ECO:0007669"/>
    <property type="project" value="UniProtKB-KW"/>
</dbReference>
<gene>
    <name evidence="10" type="primary">pepV</name>
    <name evidence="10" type="ORF">CHTY_002090</name>
</gene>
<proteinExistence type="inferred from homology"/>
<dbReference type="InterPro" id="IPR011650">
    <property type="entry name" value="Peptidase_M20_dimer"/>
</dbReference>
<evidence type="ECO:0000256" key="6">
    <source>
        <dbReference type="ARBA" id="ARBA00022833"/>
    </source>
</evidence>
<keyword evidence="5 10" id="KW-0378">Hydrolase</keyword>